<sequence>MSGGFRKLELAIKATGNKIWDQQAKIFPEVVLLEPGMGLGNTPVSRLLMGLCHDRSHHAGYYPPKQEVSKSQKTFIKIDQVNRFNQTVNQKWEMTAPVCQLKLVPLYKLTLINWRNLRVIQYELVNQHGCQKLVTQGFFATWARYLLDNVE</sequence>
<comment type="caution">
    <text evidence="1">The sequence shown here is derived from an EMBL/GenBank/DDBJ whole genome shotgun (WGS) entry which is preliminary data.</text>
</comment>
<gene>
    <name evidence="1" type="ORF">DSO57_1008352</name>
</gene>
<dbReference type="EMBL" id="QTSX02005705">
    <property type="protein sequence ID" value="KAJ9058823.1"/>
    <property type="molecule type" value="Genomic_DNA"/>
</dbReference>
<evidence type="ECO:0000313" key="1">
    <source>
        <dbReference type="EMBL" id="KAJ9058823.1"/>
    </source>
</evidence>
<accession>A0ACC2S958</accession>
<evidence type="ECO:0000313" key="2">
    <source>
        <dbReference type="Proteomes" id="UP001165960"/>
    </source>
</evidence>
<organism evidence="1 2">
    <name type="scientific">Entomophthora muscae</name>
    <dbReference type="NCBI Taxonomy" id="34485"/>
    <lineage>
        <taxon>Eukaryota</taxon>
        <taxon>Fungi</taxon>
        <taxon>Fungi incertae sedis</taxon>
        <taxon>Zoopagomycota</taxon>
        <taxon>Entomophthoromycotina</taxon>
        <taxon>Entomophthoromycetes</taxon>
        <taxon>Entomophthorales</taxon>
        <taxon>Entomophthoraceae</taxon>
        <taxon>Entomophthora</taxon>
    </lineage>
</organism>
<dbReference type="Proteomes" id="UP001165960">
    <property type="component" value="Unassembled WGS sequence"/>
</dbReference>
<name>A0ACC2S958_9FUNG</name>
<protein>
    <submittedName>
        <fullName evidence="1">Uncharacterized protein</fullName>
    </submittedName>
</protein>
<keyword evidence="2" id="KW-1185">Reference proteome</keyword>
<reference evidence="1" key="1">
    <citation type="submission" date="2022-04" db="EMBL/GenBank/DDBJ databases">
        <title>Genome of the entomopathogenic fungus Entomophthora muscae.</title>
        <authorList>
            <person name="Elya C."/>
            <person name="Lovett B.R."/>
            <person name="Lee E."/>
            <person name="Macias A.M."/>
            <person name="Hajek A.E."/>
            <person name="De Bivort B.L."/>
            <person name="Kasson M.T."/>
            <person name="De Fine Licht H.H."/>
            <person name="Stajich J.E."/>
        </authorList>
    </citation>
    <scope>NUCLEOTIDE SEQUENCE</scope>
    <source>
        <strain evidence="1">Berkeley</strain>
    </source>
</reference>
<proteinExistence type="predicted"/>